<dbReference type="SMART" id="SM00212">
    <property type="entry name" value="UBCc"/>
    <property type="match status" value="1"/>
</dbReference>
<dbReference type="Pfam" id="PF00179">
    <property type="entry name" value="UQ_con"/>
    <property type="match status" value="1"/>
</dbReference>
<name>A0A7M5V440_9CNID</name>
<organism evidence="3 4">
    <name type="scientific">Clytia hemisphaerica</name>
    <dbReference type="NCBI Taxonomy" id="252671"/>
    <lineage>
        <taxon>Eukaryota</taxon>
        <taxon>Metazoa</taxon>
        <taxon>Cnidaria</taxon>
        <taxon>Hydrozoa</taxon>
        <taxon>Hydroidolina</taxon>
        <taxon>Leptothecata</taxon>
        <taxon>Obeliida</taxon>
        <taxon>Clytiidae</taxon>
        <taxon>Clytia</taxon>
    </lineage>
</organism>
<dbReference type="Proteomes" id="UP000594262">
    <property type="component" value="Unplaced"/>
</dbReference>
<dbReference type="PROSITE" id="PS50127">
    <property type="entry name" value="UBC_2"/>
    <property type="match status" value="1"/>
</dbReference>
<evidence type="ECO:0000256" key="1">
    <source>
        <dbReference type="SAM" id="MobiDB-lite"/>
    </source>
</evidence>
<evidence type="ECO:0000259" key="2">
    <source>
        <dbReference type="PROSITE" id="PS50127"/>
    </source>
</evidence>
<dbReference type="InterPro" id="IPR016135">
    <property type="entry name" value="UBQ-conjugating_enzyme/RWD"/>
</dbReference>
<evidence type="ECO:0000313" key="4">
    <source>
        <dbReference type="Proteomes" id="UP000594262"/>
    </source>
</evidence>
<dbReference type="AlphaFoldDB" id="A0A7M5V440"/>
<evidence type="ECO:0000313" key="3">
    <source>
        <dbReference type="EnsemblMetazoa" id="CLYHEMP005788.1"/>
    </source>
</evidence>
<dbReference type="EnsemblMetazoa" id="CLYHEMT005788.1">
    <property type="protein sequence ID" value="CLYHEMP005788.1"/>
    <property type="gene ID" value="CLYHEMG005788"/>
</dbReference>
<sequence length="353" mass="40197">MTSSTVRCRSVLLLQKELFKINQSKVWGIEVEPMKCEDDDGEEDVFRWNVLLSGLKKTPWKGGRFKIVMEFDKDFDAIPPRISFARPIPQHPNVSTTDGQVCLGCLEEWKPNTSLASVLISIQQLLSEPWFEKAWNEDAVHIAMETPKQYKQMVLDNVMNSKRGVVVKDPTPAAAEKETSPKHKTITFKEISSPTLPANKKSSERLSYESYLYDWRSLGTTHDEIDANTVTKELNKKLDMSEGSLQESMSETIFQQLSDHRKITYGSFNSTTEDEKAVKRAQLLKDNKIKLLKDLHSNKKGIKSLRVSLPTSPANSPVEDLFDESNQVTESPNEIEAQQLLEWSQKLPEKHTL</sequence>
<dbReference type="Gene3D" id="3.10.110.10">
    <property type="entry name" value="Ubiquitin Conjugating Enzyme"/>
    <property type="match status" value="1"/>
</dbReference>
<dbReference type="InterPro" id="IPR000608">
    <property type="entry name" value="UBC"/>
</dbReference>
<dbReference type="RefSeq" id="XP_066911877.1">
    <property type="nucleotide sequence ID" value="XM_067055776.1"/>
</dbReference>
<feature type="domain" description="UBC core" evidence="2">
    <location>
        <begin position="9"/>
        <end position="163"/>
    </location>
</feature>
<protein>
    <recommendedName>
        <fullName evidence="2">UBC core domain-containing protein</fullName>
    </recommendedName>
</protein>
<dbReference type="GeneID" id="136799093"/>
<dbReference type="InterPro" id="IPR050113">
    <property type="entry name" value="Ub_conjugating_enzyme"/>
</dbReference>
<keyword evidence="4" id="KW-1185">Reference proteome</keyword>
<dbReference type="SUPFAM" id="SSF54495">
    <property type="entry name" value="UBC-like"/>
    <property type="match status" value="1"/>
</dbReference>
<accession>A0A7M5V440</accession>
<dbReference type="OrthoDB" id="9978460at2759"/>
<dbReference type="PANTHER" id="PTHR24067">
    <property type="entry name" value="UBIQUITIN-CONJUGATING ENZYME E2"/>
    <property type="match status" value="1"/>
</dbReference>
<reference evidence="3" key="1">
    <citation type="submission" date="2021-01" db="UniProtKB">
        <authorList>
            <consortium name="EnsemblMetazoa"/>
        </authorList>
    </citation>
    <scope>IDENTIFICATION</scope>
</reference>
<feature type="region of interest" description="Disordered" evidence="1">
    <location>
        <begin position="306"/>
        <end position="332"/>
    </location>
</feature>
<proteinExistence type="predicted"/>